<keyword evidence="3" id="KW-1185">Reference proteome</keyword>
<name>A0A494VZR8_9SPHN</name>
<dbReference type="Proteomes" id="UP000279959">
    <property type="component" value="Chromosome"/>
</dbReference>
<dbReference type="RefSeq" id="WP_232037375.1">
    <property type="nucleotide sequence ID" value="NZ_AP018664.1"/>
</dbReference>
<evidence type="ECO:0000256" key="1">
    <source>
        <dbReference type="SAM" id="MobiDB-lite"/>
    </source>
</evidence>
<dbReference type="AlphaFoldDB" id="A0A494VZR8"/>
<organism evidence="2 3">
    <name type="scientific">Sphingobium amiense</name>
    <dbReference type="NCBI Taxonomy" id="135719"/>
    <lineage>
        <taxon>Bacteria</taxon>
        <taxon>Pseudomonadati</taxon>
        <taxon>Pseudomonadota</taxon>
        <taxon>Alphaproteobacteria</taxon>
        <taxon>Sphingomonadales</taxon>
        <taxon>Sphingomonadaceae</taxon>
        <taxon>Sphingobium</taxon>
    </lineage>
</organism>
<reference evidence="2 3" key="1">
    <citation type="submission" date="2018-05" db="EMBL/GenBank/DDBJ databases">
        <title>Complete Genome Sequence of the Nonylphenol-Degrading Bacterium Sphingobium amiense DSM 16289T.</title>
        <authorList>
            <person name="Ootsuka M."/>
            <person name="Nishizawa T."/>
            <person name="Ohta H."/>
        </authorList>
    </citation>
    <scope>NUCLEOTIDE SEQUENCE [LARGE SCALE GENOMIC DNA]</scope>
    <source>
        <strain evidence="2 3">DSM 16289</strain>
    </source>
</reference>
<evidence type="ECO:0000313" key="2">
    <source>
        <dbReference type="EMBL" id="BBD97391.1"/>
    </source>
</evidence>
<evidence type="ECO:0008006" key="4">
    <source>
        <dbReference type="Google" id="ProtNLM"/>
    </source>
</evidence>
<sequence length="138" mass="15848">MKSYKTRHQLFLPKEMNRRLEHLATSSGRARSEVLVEALHAWFNLRQAKNDEAIGIRLTRIKRNTDWMRRNQGPLRRCWHRWSCTNSSPVPWNPVKKVAQAAGAKLFAQLIDETDDGFGGNAAPATDDPTTRKPRSLQ</sequence>
<proteinExistence type="predicted"/>
<protein>
    <recommendedName>
        <fullName evidence="4">Ribbon-helix-helix protein CopG domain-containing protein</fullName>
    </recommendedName>
</protein>
<evidence type="ECO:0000313" key="3">
    <source>
        <dbReference type="Proteomes" id="UP000279959"/>
    </source>
</evidence>
<dbReference type="KEGG" id="sami:SAMIE_1008920"/>
<feature type="region of interest" description="Disordered" evidence="1">
    <location>
        <begin position="117"/>
        <end position="138"/>
    </location>
</feature>
<gene>
    <name evidence="2" type="ORF">SAMIE_1008920</name>
</gene>
<accession>A0A494VZR8</accession>
<dbReference type="EMBL" id="AP018664">
    <property type="protein sequence ID" value="BBD97391.1"/>
    <property type="molecule type" value="Genomic_DNA"/>
</dbReference>